<evidence type="ECO:0000313" key="2">
    <source>
        <dbReference type="Proteomes" id="UP001165083"/>
    </source>
</evidence>
<proteinExistence type="predicted"/>
<dbReference type="OrthoDB" id="120974at2759"/>
<protein>
    <submittedName>
        <fullName evidence="1">Unnamed protein product</fullName>
    </submittedName>
</protein>
<accession>A0A9W6TW15</accession>
<reference evidence="1" key="1">
    <citation type="submission" date="2023-04" db="EMBL/GenBank/DDBJ databases">
        <title>Phytophthora lilii NBRC 32176.</title>
        <authorList>
            <person name="Ichikawa N."/>
            <person name="Sato H."/>
            <person name="Tonouchi N."/>
        </authorList>
    </citation>
    <scope>NUCLEOTIDE SEQUENCE</scope>
    <source>
        <strain evidence="1">NBRC 32176</strain>
    </source>
</reference>
<sequence>MSRTNSDTQERAIDSAMVAQIRAKMEAINMQLNYRDWFWGGKTLEEVRALLHLPATGEAVGHVNWTAYLNYLKYIKEREVEAANAAMVEAIKWKLTYKGWFLDGKSFKQVRAILGIAEKGDDVDNVNWEIFQNYLKFVKEYAKQFT</sequence>
<dbReference type="Proteomes" id="UP001165083">
    <property type="component" value="Unassembled WGS sequence"/>
</dbReference>
<dbReference type="AlphaFoldDB" id="A0A9W6TW15"/>
<dbReference type="EMBL" id="BSXW01000394">
    <property type="protein sequence ID" value="GMF21059.1"/>
    <property type="molecule type" value="Genomic_DNA"/>
</dbReference>
<keyword evidence="2" id="KW-1185">Reference proteome</keyword>
<gene>
    <name evidence="1" type="ORF">Plil01_000826800</name>
</gene>
<organism evidence="1 2">
    <name type="scientific">Phytophthora lilii</name>
    <dbReference type="NCBI Taxonomy" id="2077276"/>
    <lineage>
        <taxon>Eukaryota</taxon>
        <taxon>Sar</taxon>
        <taxon>Stramenopiles</taxon>
        <taxon>Oomycota</taxon>
        <taxon>Peronosporomycetes</taxon>
        <taxon>Peronosporales</taxon>
        <taxon>Peronosporaceae</taxon>
        <taxon>Phytophthora</taxon>
    </lineage>
</organism>
<evidence type="ECO:0000313" key="1">
    <source>
        <dbReference type="EMBL" id="GMF21059.1"/>
    </source>
</evidence>
<comment type="caution">
    <text evidence="1">The sequence shown here is derived from an EMBL/GenBank/DDBJ whole genome shotgun (WGS) entry which is preliminary data.</text>
</comment>
<name>A0A9W6TW15_9STRA</name>